<dbReference type="InterPro" id="IPR005471">
    <property type="entry name" value="Tscrpt_reg_IclR_N"/>
</dbReference>
<dbReference type="PANTHER" id="PTHR30136">
    <property type="entry name" value="HELIX-TURN-HELIX TRANSCRIPTIONAL REGULATOR, ICLR FAMILY"/>
    <property type="match status" value="1"/>
</dbReference>
<dbReference type="Gene3D" id="1.10.10.10">
    <property type="entry name" value="Winged helix-like DNA-binding domain superfamily/Winged helix DNA-binding domain"/>
    <property type="match status" value="1"/>
</dbReference>
<evidence type="ECO:0000256" key="1">
    <source>
        <dbReference type="ARBA" id="ARBA00023015"/>
    </source>
</evidence>
<keyword evidence="1" id="KW-0805">Transcription regulation</keyword>
<feature type="domain" description="IclR-ED" evidence="4">
    <location>
        <begin position="44"/>
        <end position="222"/>
    </location>
</feature>
<dbReference type="InterPro" id="IPR050707">
    <property type="entry name" value="HTH_MetabolicPath_Reg"/>
</dbReference>
<evidence type="ECO:0000256" key="2">
    <source>
        <dbReference type="ARBA" id="ARBA00023125"/>
    </source>
</evidence>
<name>B8R934_9BACT</name>
<dbReference type="InterPro" id="IPR014757">
    <property type="entry name" value="Tscrpt_reg_IclR_C"/>
</dbReference>
<keyword evidence="3" id="KW-0804">Transcription</keyword>
<dbReference type="GO" id="GO:0003700">
    <property type="term" value="F:DNA-binding transcription factor activity"/>
    <property type="evidence" value="ECO:0007669"/>
    <property type="project" value="TreeGrafter"/>
</dbReference>
<dbReference type="Gene3D" id="3.30.450.40">
    <property type="match status" value="1"/>
</dbReference>
<keyword evidence="2" id="KW-0238">DNA-binding</keyword>
<dbReference type="InterPro" id="IPR029016">
    <property type="entry name" value="GAF-like_dom_sf"/>
</dbReference>
<organism evidence="5">
    <name type="scientific">uncultured bacterium 1114</name>
    <dbReference type="NCBI Taxonomy" id="548901"/>
    <lineage>
        <taxon>Bacteria</taxon>
        <taxon>environmental samples</taxon>
    </lineage>
</organism>
<accession>B8R934</accession>
<dbReference type="PANTHER" id="PTHR30136:SF35">
    <property type="entry name" value="HTH-TYPE TRANSCRIPTIONAL REGULATOR RV1719"/>
    <property type="match status" value="1"/>
</dbReference>
<dbReference type="InterPro" id="IPR036388">
    <property type="entry name" value="WH-like_DNA-bd_sf"/>
</dbReference>
<dbReference type="EMBL" id="EU910858">
    <property type="protein sequence ID" value="ACF98190.1"/>
    <property type="molecule type" value="Genomic_DNA"/>
</dbReference>
<evidence type="ECO:0000256" key="3">
    <source>
        <dbReference type="ARBA" id="ARBA00023163"/>
    </source>
</evidence>
<reference evidence="5" key="1">
    <citation type="journal article" date="2009" name="Appl. Environ. Microbiol.">
        <title>Characterization of denitrification gene clusters of soil bacteria via a metagenomic approach.</title>
        <authorList>
            <person name="Demaneche S."/>
            <person name="Philippot L."/>
            <person name="David M.M."/>
            <person name="Navarro E."/>
            <person name="Vogel T.M."/>
            <person name="Simonet P."/>
        </authorList>
    </citation>
    <scope>NUCLEOTIDE SEQUENCE</scope>
</reference>
<proteinExistence type="predicted"/>
<protein>
    <submittedName>
        <fullName evidence="5">Putative transcriptional regulator</fullName>
    </submittedName>
</protein>
<dbReference type="GO" id="GO:0003677">
    <property type="term" value="F:DNA binding"/>
    <property type="evidence" value="ECO:0007669"/>
    <property type="project" value="UniProtKB-KW"/>
</dbReference>
<dbReference type="GO" id="GO:0045892">
    <property type="term" value="P:negative regulation of DNA-templated transcription"/>
    <property type="evidence" value="ECO:0007669"/>
    <property type="project" value="TreeGrafter"/>
</dbReference>
<evidence type="ECO:0000259" key="4">
    <source>
        <dbReference type="PROSITE" id="PS51078"/>
    </source>
</evidence>
<dbReference type="SUPFAM" id="SSF55781">
    <property type="entry name" value="GAF domain-like"/>
    <property type="match status" value="1"/>
</dbReference>
<dbReference type="Pfam" id="PF09339">
    <property type="entry name" value="HTH_IclR"/>
    <property type="match status" value="1"/>
</dbReference>
<dbReference type="AlphaFoldDB" id="B8R934"/>
<dbReference type="PROSITE" id="PS51078">
    <property type="entry name" value="ICLR_ED"/>
    <property type="match status" value="1"/>
</dbReference>
<sequence>MSLSELARELGVAPSSCFELVNTLRSSGYLYDVGGRRRTYPTRRMLENVLAITEHDPHVSRILPVIDRLRDQTRETIILGRRQGDAIIYLSVSEGPQTVRYTSEVGALKPLHSSAIGKAMLSSLVPDERKTLIGQLNLERMTPATLIDPEPLLADIEAGLARGFQVTRGENVADVMGIAMPLKVGSDLFGICIAGPLYRMAVEFLQHVPRLKTAIAELEAAF</sequence>
<evidence type="ECO:0000313" key="5">
    <source>
        <dbReference type="EMBL" id="ACF98190.1"/>
    </source>
</evidence>
<dbReference type="Pfam" id="PF01614">
    <property type="entry name" value="IclR_C"/>
    <property type="match status" value="1"/>
</dbReference>